<feature type="domain" description="Transcriptional regulator DauR-like HTH" evidence="2">
    <location>
        <begin position="165"/>
        <end position="222"/>
    </location>
</feature>
<dbReference type="InterPro" id="IPR039445">
    <property type="entry name" value="DauR-like_HTH"/>
</dbReference>
<evidence type="ECO:0000313" key="3">
    <source>
        <dbReference type="EMBL" id="MCL1138246.1"/>
    </source>
</evidence>
<dbReference type="PANTHER" id="PTHR35568">
    <property type="entry name" value="TRANSCRIPTIONAL REGULATOR DAUR"/>
    <property type="match status" value="1"/>
</dbReference>
<name>A0A9X1ZMC8_9GAMM</name>
<comment type="caution">
    <text evidence="3">The sequence shown here is derived from an EMBL/GenBank/DDBJ whole genome shotgun (WGS) entry which is preliminary data.</text>
</comment>
<sequence>MIKAAEQAFKTEFTPRDRELLQSYFHLAESMADLIGPHCEVVIHSLESFEQSVVKIVNGHHTGRKVGSPITDLGLKMLRQYEQTGELTPKSYFSNNKGGEMLKSSTCILQGEKGRPIGMFCVNMNLSYPFPEIIKTLMPDTTQHQSFDMTENFSSSAGDVVEQALTHAIAEVEADDSVNLKGRNKAITKVLFDNGIFELKEATNIVANHLSITKHAVYKYIREFKS</sequence>
<dbReference type="InterPro" id="IPR013559">
    <property type="entry name" value="YheO"/>
</dbReference>
<dbReference type="Proteomes" id="UP001139293">
    <property type="component" value="Unassembled WGS sequence"/>
</dbReference>
<dbReference type="Pfam" id="PF13309">
    <property type="entry name" value="HTH_22"/>
    <property type="match status" value="1"/>
</dbReference>
<keyword evidence="4" id="KW-1185">Reference proteome</keyword>
<dbReference type="RefSeq" id="WP_248949327.1">
    <property type="nucleotide sequence ID" value="NZ_JAKILB010000003.1"/>
</dbReference>
<reference evidence="3" key="1">
    <citation type="submission" date="2022-01" db="EMBL/GenBank/DDBJ databases">
        <title>Whole genome-based taxonomy of the Shewanellaceae.</title>
        <authorList>
            <person name="Martin-Rodriguez A.J."/>
        </authorList>
    </citation>
    <scope>NUCLEOTIDE SEQUENCE</scope>
    <source>
        <strain evidence="3">KCTC 23973</strain>
    </source>
</reference>
<organism evidence="3 4">
    <name type="scientific">Shewanella pneumatophori</name>
    <dbReference type="NCBI Taxonomy" id="314092"/>
    <lineage>
        <taxon>Bacteria</taxon>
        <taxon>Pseudomonadati</taxon>
        <taxon>Pseudomonadota</taxon>
        <taxon>Gammaproteobacteria</taxon>
        <taxon>Alteromonadales</taxon>
        <taxon>Shewanellaceae</taxon>
        <taxon>Shewanella</taxon>
    </lineage>
</organism>
<dbReference type="Pfam" id="PF08348">
    <property type="entry name" value="PAS_6"/>
    <property type="match status" value="1"/>
</dbReference>
<dbReference type="AlphaFoldDB" id="A0A9X1ZMC8"/>
<gene>
    <name evidence="3" type="ORF">L2740_06745</name>
</gene>
<proteinExistence type="predicted"/>
<protein>
    <submittedName>
        <fullName evidence="3">PAS domain-containing protein</fullName>
    </submittedName>
</protein>
<evidence type="ECO:0000313" key="4">
    <source>
        <dbReference type="Proteomes" id="UP001139293"/>
    </source>
</evidence>
<dbReference type="EMBL" id="JAKILB010000003">
    <property type="protein sequence ID" value="MCL1138246.1"/>
    <property type="molecule type" value="Genomic_DNA"/>
</dbReference>
<accession>A0A9X1ZMC8</accession>
<feature type="domain" description="YheO-like" evidence="1">
    <location>
        <begin position="21"/>
        <end position="128"/>
    </location>
</feature>
<evidence type="ECO:0000259" key="2">
    <source>
        <dbReference type="Pfam" id="PF13309"/>
    </source>
</evidence>
<evidence type="ECO:0000259" key="1">
    <source>
        <dbReference type="Pfam" id="PF08348"/>
    </source>
</evidence>
<dbReference type="InterPro" id="IPR039446">
    <property type="entry name" value="DauR-like"/>
</dbReference>
<dbReference type="PANTHER" id="PTHR35568:SF1">
    <property type="entry name" value="TRANSCRIPTIONAL REGULATOR DAUR"/>
    <property type="match status" value="1"/>
</dbReference>